<evidence type="ECO:0000313" key="2">
    <source>
        <dbReference type="EMBL" id="CZT22101.1"/>
    </source>
</evidence>
<dbReference type="Proteomes" id="UP000225277">
    <property type="component" value="Unassembled WGS sequence"/>
</dbReference>
<gene>
    <name evidence="2" type="ORF">RCC_07970</name>
</gene>
<feature type="compositionally biased region" description="Pro residues" evidence="1">
    <location>
        <begin position="32"/>
        <end position="43"/>
    </location>
</feature>
<dbReference type="RefSeq" id="XP_023628990.1">
    <property type="nucleotide sequence ID" value="XM_023773222.1"/>
</dbReference>
<evidence type="ECO:0000313" key="3">
    <source>
        <dbReference type="Proteomes" id="UP000225277"/>
    </source>
</evidence>
<name>A0A2D3UYW5_9PEZI</name>
<protein>
    <submittedName>
        <fullName evidence="2">Uncharacterized protein</fullName>
    </submittedName>
</protein>
<accession>A0A2D3UYW5</accession>
<dbReference type="EMBL" id="FJUY01000013">
    <property type="protein sequence ID" value="CZT22101.1"/>
    <property type="molecule type" value="Genomic_DNA"/>
</dbReference>
<keyword evidence="3" id="KW-1185">Reference proteome</keyword>
<dbReference type="GeneID" id="35603071"/>
<sequence>MSPPPPPLKLNASCLDNSNTFTLHHHHHHHTTPPPPPSPPPPRSMRLAVFLHGDWGNVVLWVRVAGPPDLYNAWDPRSQFVRTAAPPAQWGGGTTPDPNFWDCFEILGMEDQRVLMAGLLAAMWAQVRPPHGF</sequence>
<organism evidence="2 3">
    <name type="scientific">Ramularia collo-cygni</name>
    <dbReference type="NCBI Taxonomy" id="112498"/>
    <lineage>
        <taxon>Eukaryota</taxon>
        <taxon>Fungi</taxon>
        <taxon>Dikarya</taxon>
        <taxon>Ascomycota</taxon>
        <taxon>Pezizomycotina</taxon>
        <taxon>Dothideomycetes</taxon>
        <taxon>Dothideomycetidae</taxon>
        <taxon>Mycosphaerellales</taxon>
        <taxon>Mycosphaerellaceae</taxon>
        <taxon>Ramularia</taxon>
    </lineage>
</organism>
<evidence type="ECO:0000256" key="1">
    <source>
        <dbReference type="SAM" id="MobiDB-lite"/>
    </source>
</evidence>
<reference evidence="2 3" key="1">
    <citation type="submission" date="2016-03" db="EMBL/GenBank/DDBJ databases">
        <authorList>
            <person name="Ploux O."/>
        </authorList>
    </citation>
    <scope>NUCLEOTIDE SEQUENCE [LARGE SCALE GENOMIC DNA]</scope>
    <source>
        <strain evidence="2 3">URUG2</strain>
    </source>
</reference>
<proteinExistence type="predicted"/>
<feature type="region of interest" description="Disordered" evidence="1">
    <location>
        <begin position="24"/>
        <end position="44"/>
    </location>
</feature>
<dbReference type="AlphaFoldDB" id="A0A2D3UYW5"/>